<dbReference type="SUPFAM" id="SSF54001">
    <property type="entry name" value="Cysteine proteinases"/>
    <property type="match status" value="1"/>
</dbReference>
<dbReference type="PROSITE" id="PS51935">
    <property type="entry name" value="NLPC_P60"/>
    <property type="match status" value="1"/>
</dbReference>
<keyword evidence="3" id="KW-0732">Signal</keyword>
<evidence type="ECO:0000256" key="1">
    <source>
        <dbReference type="ARBA" id="ARBA00007074"/>
    </source>
</evidence>
<feature type="domain" description="NlpC/P60" evidence="6">
    <location>
        <begin position="51"/>
        <end position="178"/>
    </location>
</feature>
<comment type="similarity">
    <text evidence="1">Belongs to the peptidase C40 family.</text>
</comment>
<dbReference type="Pfam" id="PF00877">
    <property type="entry name" value="NLPC_P60"/>
    <property type="match status" value="1"/>
</dbReference>
<keyword evidence="5" id="KW-0788">Thiol protease</keyword>
<dbReference type="Gene3D" id="3.90.1720.10">
    <property type="entry name" value="endopeptidase domain like (from Nostoc punctiforme)"/>
    <property type="match status" value="1"/>
</dbReference>
<gene>
    <name evidence="7" type="ORF">RXV94_03335</name>
</gene>
<dbReference type="RefSeq" id="WP_316661040.1">
    <property type="nucleotide sequence ID" value="NZ_JAWHTF010000001.1"/>
</dbReference>
<dbReference type="EMBL" id="JAWHTF010000001">
    <property type="protein sequence ID" value="MDU8885179.1"/>
    <property type="molecule type" value="Genomic_DNA"/>
</dbReference>
<keyword evidence="2" id="KW-0645">Protease</keyword>
<evidence type="ECO:0000256" key="2">
    <source>
        <dbReference type="ARBA" id="ARBA00022670"/>
    </source>
</evidence>
<dbReference type="Proteomes" id="UP001268651">
    <property type="component" value="Unassembled WGS sequence"/>
</dbReference>
<dbReference type="PROSITE" id="PS51257">
    <property type="entry name" value="PROKAR_LIPOPROTEIN"/>
    <property type="match status" value="1"/>
</dbReference>
<evidence type="ECO:0000256" key="5">
    <source>
        <dbReference type="ARBA" id="ARBA00022807"/>
    </source>
</evidence>
<protein>
    <submittedName>
        <fullName evidence="7">C40 family peptidase</fullName>
    </submittedName>
</protein>
<proteinExistence type="inferred from homology"/>
<name>A0ABU3U4D7_9FLAO</name>
<comment type="caution">
    <text evidence="7">The sequence shown here is derived from an EMBL/GenBank/DDBJ whole genome shotgun (WGS) entry which is preliminary data.</text>
</comment>
<accession>A0ABU3U4D7</accession>
<dbReference type="PANTHER" id="PTHR47360:SF1">
    <property type="entry name" value="ENDOPEPTIDASE NLPC-RELATED"/>
    <property type="match status" value="1"/>
</dbReference>
<evidence type="ECO:0000313" key="7">
    <source>
        <dbReference type="EMBL" id="MDU8885179.1"/>
    </source>
</evidence>
<sequence>MVKAIQRKLFLVSLLILFLGSCKSSKRAVSKSSKSTSEEIILTRDSTLKVNELANKVVDYAKQFNGVKYKYGGNTKRGMDCSGLISTSFGSEKILLPRTTSDLSKTGQWIDLKEVEKGDLLFFATKKNSRKVNHVAIVTEARTGYVEFIHSTTSAGVIVSNLEEKYWYFAFVQARRVF</sequence>
<reference evidence="7 8" key="1">
    <citation type="submission" date="2023-10" db="EMBL/GenBank/DDBJ databases">
        <title>Marimonas sp. nov. isolated from tidal mud flat.</title>
        <authorList>
            <person name="Jaincy N.J."/>
            <person name="Srinivasan S."/>
            <person name="Lee S.-S."/>
        </authorList>
    </citation>
    <scope>NUCLEOTIDE SEQUENCE [LARGE SCALE GENOMIC DNA]</scope>
    <source>
        <strain evidence="7 8">MJ-SS3</strain>
    </source>
</reference>
<evidence type="ECO:0000256" key="4">
    <source>
        <dbReference type="ARBA" id="ARBA00022801"/>
    </source>
</evidence>
<organism evidence="7 8">
    <name type="scientific">Gilvirhabdus luticola</name>
    <dbReference type="NCBI Taxonomy" id="3079858"/>
    <lineage>
        <taxon>Bacteria</taxon>
        <taxon>Pseudomonadati</taxon>
        <taxon>Bacteroidota</taxon>
        <taxon>Flavobacteriia</taxon>
        <taxon>Flavobacteriales</taxon>
        <taxon>Flavobacteriaceae</taxon>
        <taxon>Gilvirhabdus</taxon>
    </lineage>
</organism>
<evidence type="ECO:0000313" key="8">
    <source>
        <dbReference type="Proteomes" id="UP001268651"/>
    </source>
</evidence>
<evidence type="ECO:0000259" key="6">
    <source>
        <dbReference type="PROSITE" id="PS51935"/>
    </source>
</evidence>
<evidence type="ECO:0000256" key="3">
    <source>
        <dbReference type="ARBA" id="ARBA00022729"/>
    </source>
</evidence>
<dbReference type="InterPro" id="IPR052062">
    <property type="entry name" value="Murein_DD/LD_carboxypeptidase"/>
</dbReference>
<keyword evidence="4" id="KW-0378">Hydrolase</keyword>
<dbReference type="InterPro" id="IPR000064">
    <property type="entry name" value="NLP_P60_dom"/>
</dbReference>
<dbReference type="InterPro" id="IPR038765">
    <property type="entry name" value="Papain-like_cys_pep_sf"/>
</dbReference>
<keyword evidence="8" id="KW-1185">Reference proteome</keyword>
<dbReference type="PANTHER" id="PTHR47360">
    <property type="entry name" value="MUREIN DD-ENDOPEPTIDASE MEPS/MUREIN LD-CARBOXYPEPTIDASE"/>
    <property type="match status" value="1"/>
</dbReference>